<keyword evidence="1" id="KW-1133">Transmembrane helix</keyword>
<keyword evidence="1" id="KW-0812">Transmembrane</keyword>
<dbReference type="Proteomes" id="UP000549913">
    <property type="component" value="Unassembled WGS sequence"/>
</dbReference>
<comment type="caution">
    <text evidence="2">The sequence shown here is derived from an EMBL/GenBank/DDBJ whole genome shotgun (WGS) entry which is preliminary data.</text>
</comment>
<name>A0A852SAA6_9MICO</name>
<organism evidence="2 3">
    <name type="scientific">Herbiconiux flava</name>
    <dbReference type="NCBI Taxonomy" id="881268"/>
    <lineage>
        <taxon>Bacteria</taxon>
        <taxon>Bacillati</taxon>
        <taxon>Actinomycetota</taxon>
        <taxon>Actinomycetes</taxon>
        <taxon>Micrococcales</taxon>
        <taxon>Microbacteriaceae</taxon>
        <taxon>Herbiconiux</taxon>
    </lineage>
</organism>
<gene>
    <name evidence="2" type="ORF">BJ984_000394</name>
</gene>
<feature type="transmembrane region" description="Helical" evidence="1">
    <location>
        <begin position="20"/>
        <end position="44"/>
    </location>
</feature>
<feature type="transmembrane region" description="Helical" evidence="1">
    <location>
        <begin position="56"/>
        <end position="80"/>
    </location>
</feature>
<dbReference type="RefSeq" id="WP_179546601.1">
    <property type="nucleotide sequence ID" value="NZ_BSEW01000001.1"/>
</dbReference>
<evidence type="ECO:0000313" key="3">
    <source>
        <dbReference type="Proteomes" id="UP000549913"/>
    </source>
</evidence>
<keyword evidence="3" id="KW-1185">Reference proteome</keyword>
<protein>
    <submittedName>
        <fullName evidence="2">Putative membrane protein</fullName>
    </submittedName>
</protein>
<evidence type="ECO:0000256" key="1">
    <source>
        <dbReference type="SAM" id="Phobius"/>
    </source>
</evidence>
<accession>A0A852SAA6</accession>
<reference evidence="2 3" key="1">
    <citation type="submission" date="2020-07" db="EMBL/GenBank/DDBJ databases">
        <title>Sequencing the genomes of 1000 actinobacteria strains.</title>
        <authorList>
            <person name="Klenk H.-P."/>
        </authorList>
    </citation>
    <scope>NUCLEOTIDE SEQUENCE [LARGE SCALE GENOMIC DNA]</scope>
    <source>
        <strain evidence="2 3">DSM 26474</strain>
    </source>
</reference>
<dbReference type="EMBL" id="JACCBM010000001">
    <property type="protein sequence ID" value="NYD69236.1"/>
    <property type="molecule type" value="Genomic_DNA"/>
</dbReference>
<keyword evidence="1" id="KW-0472">Membrane</keyword>
<proteinExistence type="predicted"/>
<sequence>MTASAPQPAPAGTDYPGKTLGIVGLIVAIFFNLIGLIISAIALNQSKKAGYKNTPALAGVIVGAVLFVIAIIFSIVTVVASMSMMGSTTY</sequence>
<dbReference type="AlphaFoldDB" id="A0A852SAA6"/>
<evidence type="ECO:0000313" key="2">
    <source>
        <dbReference type="EMBL" id="NYD69236.1"/>
    </source>
</evidence>